<dbReference type="Proteomes" id="UP000184526">
    <property type="component" value="Unassembled WGS sequence"/>
</dbReference>
<dbReference type="PANTHER" id="PTHR43782">
    <property type="entry name" value="ARGINASE"/>
    <property type="match status" value="1"/>
</dbReference>
<dbReference type="PROSITE" id="PS51409">
    <property type="entry name" value="ARGINASE_2"/>
    <property type="match status" value="1"/>
</dbReference>
<dbReference type="PRINTS" id="PR00116">
    <property type="entry name" value="ARGINASE"/>
</dbReference>
<protein>
    <recommendedName>
        <fullName evidence="3 9">Arginase</fullName>
        <ecNumber evidence="2 9">3.5.3.1</ecNumber>
    </recommendedName>
</protein>
<dbReference type="InterPro" id="IPR014033">
    <property type="entry name" value="Arginase"/>
</dbReference>
<organism evidence="13 14">
    <name type="scientific">Clostridium collagenovorans DSM 3089</name>
    <dbReference type="NCBI Taxonomy" id="1121306"/>
    <lineage>
        <taxon>Bacteria</taxon>
        <taxon>Bacillati</taxon>
        <taxon>Bacillota</taxon>
        <taxon>Clostridia</taxon>
        <taxon>Eubacteriales</taxon>
        <taxon>Clostridiaceae</taxon>
        <taxon>Clostridium</taxon>
    </lineage>
</organism>
<dbReference type="FunFam" id="3.40.800.10:FF:000012">
    <property type="entry name" value="Arginase"/>
    <property type="match status" value="1"/>
</dbReference>
<evidence type="ECO:0000313" key="13">
    <source>
        <dbReference type="EMBL" id="SHH99728.1"/>
    </source>
</evidence>
<accession>A0A1M5XJK0</accession>
<feature type="binding site" evidence="10">
    <location>
        <position position="227"/>
    </location>
    <ligand>
        <name>Mn(2+)</name>
        <dbReference type="ChEBI" id="CHEBI:29035"/>
        <label>1</label>
    </ligand>
</feature>
<evidence type="ECO:0000256" key="7">
    <source>
        <dbReference type="ARBA" id="ARBA00023211"/>
    </source>
</evidence>
<evidence type="ECO:0000256" key="4">
    <source>
        <dbReference type="ARBA" id="ARBA00022503"/>
    </source>
</evidence>
<proteinExistence type="inferred from homology"/>
<dbReference type="GO" id="GO:0006525">
    <property type="term" value="P:arginine metabolic process"/>
    <property type="evidence" value="ECO:0007669"/>
    <property type="project" value="UniProtKB-KW"/>
</dbReference>
<evidence type="ECO:0000256" key="6">
    <source>
        <dbReference type="ARBA" id="ARBA00022801"/>
    </source>
</evidence>
<dbReference type="NCBIfam" id="TIGR01229">
    <property type="entry name" value="rocF_arginase"/>
    <property type="match status" value="1"/>
</dbReference>
<keyword evidence="6 12" id="KW-0378">Hydrolase</keyword>
<evidence type="ECO:0000256" key="11">
    <source>
        <dbReference type="PROSITE-ProRule" id="PRU00742"/>
    </source>
</evidence>
<evidence type="ECO:0000256" key="8">
    <source>
        <dbReference type="ARBA" id="ARBA00047391"/>
    </source>
</evidence>
<dbReference type="Pfam" id="PF00491">
    <property type="entry name" value="Arginase"/>
    <property type="match status" value="1"/>
</dbReference>
<keyword evidence="14" id="KW-1185">Reference proteome</keyword>
<dbReference type="EC" id="3.5.3.1" evidence="2 9"/>
<gene>
    <name evidence="13" type="ORF">SAMN02745196_02289</name>
</gene>
<dbReference type="InterPro" id="IPR023696">
    <property type="entry name" value="Ureohydrolase_dom_sf"/>
</dbReference>
<keyword evidence="7 10" id="KW-0464">Manganese</keyword>
<dbReference type="AlphaFoldDB" id="A0A1M5XJK0"/>
<comment type="pathway">
    <text evidence="1">Nitrogen metabolism; urea cycle; L-ornithine and urea from L-arginine: step 1/1.</text>
</comment>
<dbReference type="GO" id="GO:0004053">
    <property type="term" value="F:arginase activity"/>
    <property type="evidence" value="ECO:0007669"/>
    <property type="project" value="UniProtKB-UniRule"/>
</dbReference>
<dbReference type="SUPFAM" id="SSF52768">
    <property type="entry name" value="Arginase/deacetylase"/>
    <property type="match status" value="1"/>
</dbReference>
<evidence type="ECO:0000256" key="3">
    <source>
        <dbReference type="ARBA" id="ARBA00018123"/>
    </source>
</evidence>
<comment type="similarity">
    <text evidence="11 12">Belongs to the arginase family.</text>
</comment>
<evidence type="ECO:0000256" key="12">
    <source>
        <dbReference type="RuleBase" id="RU361159"/>
    </source>
</evidence>
<dbReference type="EMBL" id="FQXP01000008">
    <property type="protein sequence ID" value="SHH99728.1"/>
    <property type="molecule type" value="Genomic_DNA"/>
</dbReference>
<name>A0A1M5XJK0_9CLOT</name>
<reference evidence="13 14" key="1">
    <citation type="submission" date="2016-11" db="EMBL/GenBank/DDBJ databases">
        <authorList>
            <person name="Jaros S."/>
            <person name="Januszkiewicz K."/>
            <person name="Wedrychowicz H."/>
        </authorList>
    </citation>
    <scope>NUCLEOTIDE SEQUENCE [LARGE SCALE GENOMIC DNA]</scope>
    <source>
        <strain evidence="13 14">DSM 3089</strain>
    </source>
</reference>
<comment type="cofactor">
    <cofactor evidence="10 12">
        <name>Mn(2+)</name>
        <dbReference type="ChEBI" id="CHEBI:29035"/>
    </cofactor>
    <text evidence="10 12">Binds 2 manganese ions per subunit.</text>
</comment>
<evidence type="ECO:0000256" key="10">
    <source>
        <dbReference type="PIRSR" id="PIRSR036979-1"/>
    </source>
</evidence>
<dbReference type="PANTHER" id="PTHR43782:SF3">
    <property type="entry name" value="ARGINASE"/>
    <property type="match status" value="1"/>
</dbReference>
<evidence type="ECO:0000256" key="5">
    <source>
        <dbReference type="ARBA" id="ARBA00022723"/>
    </source>
</evidence>
<dbReference type="GO" id="GO:0030145">
    <property type="term" value="F:manganese ion binding"/>
    <property type="evidence" value="ECO:0007669"/>
    <property type="project" value="TreeGrafter"/>
</dbReference>
<dbReference type="RefSeq" id="WP_072832146.1">
    <property type="nucleotide sequence ID" value="NZ_FQXP01000008.1"/>
</dbReference>
<dbReference type="GO" id="GO:0005737">
    <property type="term" value="C:cytoplasm"/>
    <property type="evidence" value="ECO:0007669"/>
    <property type="project" value="TreeGrafter"/>
</dbReference>
<dbReference type="CDD" id="cd09989">
    <property type="entry name" value="Arginase"/>
    <property type="match status" value="1"/>
</dbReference>
<feature type="binding site" evidence="10">
    <location>
        <position position="99"/>
    </location>
    <ligand>
        <name>Mn(2+)</name>
        <dbReference type="ChEBI" id="CHEBI:29035"/>
        <label>1</label>
    </ligand>
</feature>
<keyword evidence="5 10" id="KW-0479">Metal-binding</keyword>
<dbReference type="STRING" id="1121306.SAMN02745196_02289"/>
<evidence type="ECO:0000256" key="9">
    <source>
        <dbReference type="NCBIfam" id="TIGR01229"/>
    </source>
</evidence>
<feature type="binding site" evidence="10">
    <location>
        <position position="229"/>
    </location>
    <ligand>
        <name>Mn(2+)</name>
        <dbReference type="ChEBI" id="CHEBI:29035"/>
        <label>1</label>
    </ligand>
</feature>
<evidence type="ECO:0000256" key="1">
    <source>
        <dbReference type="ARBA" id="ARBA00005098"/>
    </source>
</evidence>
<feature type="binding site" evidence="10">
    <location>
        <position position="126"/>
    </location>
    <ligand>
        <name>Mn(2+)</name>
        <dbReference type="ChEBI" id="CHEBI:29035"/>
        <label>2</label>
    </ligand>
</feature>
<evidence type="ECO:0000256" key="2">
    <source>
        <dbReference type="ARBA" id="ARBA00012168"/>
    </source>
</evidence>
<dbReference type="InterPro" id="IPR006035">
    <property type="entry name" value="Ureohydrolase"/>
</dbReference>
<keyword evidence="4 12" id="KW-0056">Arginine metabolism</keyword>
<dbReference type="OrthoDB" id="9788689at2"/>
<comment type="catalytic activity">
    <reaction evidence="8 12">
        <text>L-arginine + H2O = urea + L-ornithine</text>
        <dbReference type="Rhea" id="RHEA:20569"/>
        <dbReference type="ChEBI" id="CHEBI:15377"/>
        <dbReference type="ChEBI" id="CHEBI:16199"/>
        <dbReference type="ChEBI" id="CHEBI:32682"/>
        <dbReference type="ChEBI" id="CHEBI:46911"/>
        <dbReference type="EC" id="3.5.3.1"/>
    </reaction>
</comment>
<feature type="binding site" evidence="10">
    <location>
        <position position="122"/>
    </location>
    <ligand>
        <name>Mn(2+)</name>
        <dbReference type="ChEBI" id="CHEBI:29035"/>
        <label>1</label>
    </ligand>
</feature>
<dbReference type="Gene3D" id="3.40.800.10">
    <property type="entry name" value="Ureohydrolase domain"/>
    <property type="match status" value="1"/>
</dbReference>
<dbReference type="PIRSF" id="PIRSF036979">
    <property type="entry name" value="Arginase"/>
    <property type="match status" value="1"/>
</dbReference>
<sequence length="299" mass="32980">MKINLIGVPLFYGCDRKGVDLGPDYLRARNLSQVLKAHGHEVYDLGNIFVEKKQESDKYSYHSHMKYLDAIIDVNENLANAVFCSKEAGYFPLVLGGDHSLGLGSISGIAKHNNDFAVIWVDAHGDINTPETSPSGNVHGMPLGAAMGFGVSELTELCFKGIKVKPENVFIVGARDLDAGEVELIKNKNINAYSTEEVRSQGIESIMKDIYAKLNEKNIKNVHLSFDIDCIDSKLVPGTGTPVENGMTIDEVKFLLKSLGQSNLVKSMDFVELNAELDNTDDTLDLCMELLDHTFTYFK</sequence>
<evidence type="ECO:0000313" key="14">
    <source>
        <dbReference type="Proteomes" id="UP000184526"/>
    </source>
</evidence>
<feature type="binding site" evidence="10">
    <location>
        <position position="124"/>
    </location>
    <ligand>
        <name>Mn(2+)</name>
        <dbReference type="ChEBI" id="CHEBI:29035"/>
        <label>2</label>
    </ligand>
</feature>